<accession>A0A212JX10</accession>
<gene>
    <name evidence="1" type="ORF">KL86CLO1_11839</name>
</gene>
<proteinExistence type="predicted"/>
<evidence type="ECO:0000313" key="1">
    <source>
        <dbReference type="EMBL" id="SBW03908.1"/>
    </source>
</evidence>
<dbReference type="EMBL" id="FLUN01000001">
    <property type="protein sequence ID" value="SBW03908.1"/>
    <property type="molecule type" value="Genomic_DNA"/>
</dbReference>
<protein>
    <recommendedName>
        <fullName evidence="2">AlgX/AlgJ SGNH hydrolase-like domain-containing protein</fullName>
    </recommendedName>
</protein>
<sequence length="408" mass="45905">MRIFKRGGTTMKSKHHLANSVFLLLFLGAMAAFPIWTALGPRETFSSYENRALAVRPPMTVENVLDGSFFSSMDDFLSDHLAWRNQLLTLSTWVDYALTGKISVNDQVIAGDVLVPYQGFSKWDLGYIEDQSQDMGDRLARLNGQITGYGGYFLYLGIPEQFSYFRDRYPSYMDNRAWVLEPIQAQFTSALKERGVPFLDAGLVYDVLEHPDEFYSKIDHHYTYSGMLASYGALMERINTDTGLGLSILTKDDLELTSLPNPYLGSRSRRLCGLWKSDEAVVIGTLKDPIPFTRTDNGETVAANLYTLPESNTEPVGFTVYMGGDISETVIETNRPDLPNALIFGDSFTDPLETVFWTSFNETRSLDLRGYTAKSLEEYIEEFKPDVVICVRDDTMYTSTAGNGNLPK</sequence>
<evidence type="ECO:0008006" key="2">
    <source>
        <dbReference type="Google" id="ProtNLM"/>
    </source>
</evidence>
<name>A0A212JX10_9FIRM</name>
<organism evidence="1">
    <name type="scientific">uncultured Eubacteriales bacterium</name>
    <dbReference type="NCBI Taxonomy" id="172733"/>
    <lineage>
        <taxon>Bacteria</taxon>
        <taxon>Bacillati</taxon>
        <taxon>Bacillota</taxon>
        <taxon>Clostridia</taxon>
        <taxon>Eubacteriales</taxon>
        <taxon>environmental samples</taxon>
    </lineage>
</organism>
<reference evidence="1" key="1">
    <citation type="submission" date="2016-04" db="EMBL/GenBank/DDBJ databases">
        <authorList>
            <person name="Evans L.H."/>
            <person name="Alamgir A."/>
            <person name="Owens N."/>
            <person name="Weber N.D."/>
            <person name="Virtaneva K."/>
            <person name="Barbian K."/>
            <person name="Babar A."/>
            <person name="Rosenke K."/>
        </authorList>
    </citation>
    <scope>NUCLEOTIDE SEQUENCE</scope>
    <source>
        <strain evidence="1">86</strain>
    </source>
</reference>
<dbReference type="AlphaFoldDB" id="A0A212JX10"/>